<keyword evidence="8" id="KW-1185">Reference proteome</keyword>
<keyword evidence="2 4" id="KW-0238">DNA-binding</keyword>
<dbReference type="Proteomes" id="UP000182427">
    <property type="component" value="Chromosome I"/>
</dbReference>
<dbReference type="InterPro" id="IPR025996">
    <property type="entry name" value="MT1864/Rv1816-like_C"/>
</dbReference>
<feature type="domain" description="HTH tetR-type" evidence="6">
    <location>
        <begin position="28"/>
        <end position="88"/>
    </location>
</feature>
<dbReference type="InterPro" id="IPR009057">
    <property type="entry name" value="Homeodomain-like_sf"/>
</dbReference>
<accession>A0A1G7N041</accession>
<dbReference type="AlphaFoldDB" id="A0A1G7N041"/>
<evidence type="ECO:0000256" key="3">
    <source>
        <dbReference type="ARBA" id="ARBA00023163"/>
    </source>
</evidence>
<dbReference type="Gene3D" id="1.10.357.10">
    <property type="entry name" value="Tetracycline Repressor, domain 2"/>
    <property type="match status" value="1"/>
</dbReference>
<dbReference type="SUPFAM" id="SSF46689">
    <property type="entry name" value="Homeodomain-like"/>
    <property type="match status" value="1"/>
</dbReference>
<dbReference type="GO" id="GO:0003677">
    <property type="term" value="F:DNA binding"/>
    <property type="evidence" value="ECO:0007669"/>
    <property type="project" value="UniProtKB-UniRule"/>
</dbReference>
<evidence type="ECO:0000256" key="5">
    <source>
        <dbReference type="SAM" id="MobiDB-lite"/>
    </source>
</evidence>
<keyword evidence="1" id="KW-0805">Transcription regulation</keyword>
<evidence type="ECO:0000256" key="4">
    <source>
        <dbReference type="PROSITE-ProRule" id="PRU00335"/>
    </source>
</evidence>
<dbReference type="PROSITE" id="PS50977">
    <property type="entry name" value="HTH_TETR_2"/>
    <property type="match status" value="1"/>
</dbReference>
<gene>
    <name evidence="7" type="ORF">SAMN05444167_2942</name>
</gene>
<evidence type="ECO:0000313" key="7">
    <source>
        <dbReference type="EMBL" id="SDF66719.1"/>
    </source>
</evidence>
<name>A0A1G7N041_9BACT</name>
<dbReference type="InterPro" id="IPR001647">
    <property type="entry name" value="HTH_TetR"/>
</dbReference>
<dbReference type="InterPro" id="IPR036271">
    <property type="entry name" value="Tet_transcr_reg_TetR-rel_C_sf"/>
</dbReference>
<feature type="DNA-binding region" description="H-T-H motif" evidence="4">
    <location>
        <begin position="51"/>
        <end position="70"/>
    </location>
</feature>
<keyword evidence="3" id="KW-0804">Transcription</keyword>
<evidence type="ECO:0000259" key="6">
    <source>
        <dbReference type="PROSITE" id="PS50977"/>
    </source>
</evidence>
<protein>
    <submittedName>
        <fullName evidence="7">Transcriptional regulator, TetR family</fullName>
    </submittedName>
</protein>
<dbReference type="Pfam" id="PF13305">
    <property type="entry name" value="TetR_C_33"/>
    <property type="match status" value="1"/>
</dbReference>
<feature type="compositionally biased region" description="Basic residues" evidence="5">
    <location>
        <begin position="9"/>
        <end position="19"/>
    </location>
</feature>
<sequence length="227" mass="24395">MSKTESKSRRSPAKRAAKSRVRDTFRHGDLRRALLDAALEMARQGGPQAIVLREATRQAGVVPNAAYRHFANQNDLLAAVRSECIAKLAVAIEAEMNTLRPGKDPASYARRSLRAVGTGYLTFALSEPGLFKTAFSVPAPVFETPNPANAGATGLNPFQLLTLALDRMLSAGILKPKDRPGAEFLAWSTVHGMALLMLEGPLRGIDAATAQMFGKRLLDMVEKGLGA</sequence>
<dbReference type="Pfam" id="PF00440">
    <property type="entry name" value="TetR_N"/>
    <property type="match status" value="1"/>
</dbReference>
<reference evidence="7 8" key="1">
    <citation type="submission" date="2016-10" db="EMBL/GenBank/DDBJ databases">
        <authorList>
            <person name="de Groot N.N."/>
        </authorList>
    </citation>
    <scope>NUCLEOTIDE SEQUENCE [LARGE SCALE GENOMIC DNA]</scope>
    <source>
        <strain evidence="7 8">GAS232</strain>
    </source>
</reference>
<feature type="region of interest" description="Disordered" evidence="5">
    <location>
        <begin position="1"/>
        <end position="22"/>
    </location>
</feature>
<evidence type="ECO:0000256" key="1">
    <source>
        <dbReference type="ARBA" id="ARBA00023015"/>
    </source>
</evidence>
<dbReference type="SUPFAM" id="SSF48498">
    <property type="entry name" value="Tetracyclin repressor-like, C-terminal domain"/>
    <property type="match status" value="1"/>
</dbReference>
<evidence type="ECO:0000256" key="2">
    <source>
        <dbReference type="ARBA" id="ARBA00023125"/>
    </source>
</evidence>
<evidence type="ECO:0000313" key="8">
    <source>
        <dbReference type="Proteomes" id="UP000182427"/>
    </source>
</evidence>
<proteinExistence type="predicted"/>
<dbReference type="EMBL" id="LT629690">
    <property type="protein sequence ID" value="SDF66719.1"/>
    <property type="molecule type" value="Genomic_DNA"/>
</dbReference>
<organism evidence="7 8">
    <name type="scientific">Terriglobus roseus</name>
    <dbReference type="NCBI Taxonomy" id="392734"/>
    <lineage>
        <taxon>Bacteria</taxon>
        <taxon>Pseudomonadati</taxon>
        <taxon>Acidobacteriota</taxon>
        <taxon>Terriglobia</taxon>
        <taxon>Terriglobales</taxon>
        <taxon>Acidobacteriaceae</taxon>
        <taxon>Terriglobus</taxon>
    </lineage>
</organism>
<dbReference type="OrthoDB" id="9179041at2"/>